<organism evidence="2 3">
    <name type="scientific">Candidatus Promineifilum breve</name>
    <dbReference type="NCBI Taxonomy" id="1806508"/>
    <lineage>
        <taxon>Bacteria</taxon>
        <taxon>Bacillati</taxon>
        <taxon>Chloroflexota</taxon>
        <taxon>Ardenticatenia</taxon>
        <taxon>Candidatus Promineifilales</taxon>
        <taxon>Candidatus Promineifilaceae</taxon>
        <taxon>Candidatus Promineifilum</taxon>
    </lineage>
</organism>
<name>A0A160T7G8_9CHLR</name>
<evidence type="ECO:0000313" key="3">
    <source>
        <dbReference type="Proteomes" id="UP000215027"/>
    </source>
</evidence>
<sequence>MNEPPVATDLRQAPRRPFGIYMLVILLMVGVFAATLEIIRAQAYLVGFWAEADDFLREHSGLVALGELLSNDANLITVINGIVVAMWVVMIIGLWLLQRWAWVLLMISTGATLTFALVRYFDGNPDYVTMLVNVAVAFYLNDNSVQRAFARRNSGGGV</sequence>
<protein>
    <submittedName>
        <fullName evidence="2">Uncharacterized protein</fullName>
    </submittedName>
</protein>
<feature type="transmembrane region" description="Helical" evidence="1">
    <location>
        <begin position="102"/>
        <end position="121"/>
    </location>
</feature>
<keyword evidence="1" id="KW-0812">Transmembrane</keyword>
<feature type="transmembrane region" description="Helical" evidence="1">
    <location>
        <begin position="75"/>
        <end position="97"/>
    </location>
</feature>
<gene>
    <name evidence="2" type="ORF">CFX0092_B0500</name>
</gene>
<proteinExistence type="predicted"/>
<feature type="transmembrane region" description="Helical" evidence="1">
    <location>
        <begin position="20"/>
        <end position="39"/>
    </location>
</feature>
<keyword evidence="3" id="KW-1185">Reference proteome</keyword>
<accession>A0A160T7G8</accession>
<dbReference type="Proteomes" id="UP000215027">
    <property type="component" value="Chromosome II"/>
</dbReference>
<dbReference type="KEGG" id="pbf:CFX0092_B0500"/>
<dbReference type="RefSeq" id="WP_095045366.1">
    <property type="nucleotide sequence ID" value="NZ_LN890656.1"/>
</dbReference>
<dbReference type="AlphaFoldDB" id="A0A160T7G8"/>
<reference evidence="2" key="1">
    <citation type="submission" date="2016-01" db="EMBL/GenBank/DDBJ databases">
        <authorList>
            <person name="Mcilroy J.S."/>
            <person name="Karst M S."/>
            <person name="Albertsen M."/>
        </authorList>
    </citation>
    <scope>NUCLEOTIDE SEQUENCE</scope>
    <source>
        <strain evidence="2">Cfx-K</strain>
    </source>
</reference>
<evidence type="ECO:0000256" key="1">
    <source>
        <dbReference type="SAM" id="Phobius"/>
    </source>
</evidence>
<keyword evidence="1" id="KW-1133">Transmembrane helix</keyword>
<dbReference type="EMBL" id="LN890656">
    <property type="protein sequence ID" value="CUS06034.1"/>
    <property type="molecule type" value="Genomic_DNA"/>
</dbReference>
<evidence type="ECO:0000313" key="2">
    <source>
        <dbReference type="EMBL" id="CUS06034.1"/>
    </source>
</evidence>
<keyword evidence="1" id="KW-0472">Membrane</keyword>
<dbReference type="OrthoDB" id="2380563at2"/>